<name>A0A412PN46_STRAP</name>
<dbReference type="InterPro" id="IPR036412">
    <property type="entry name" value="HAD-like_sf"/>
</dbReference>
<dbReference type="SFLD" id="SFLDG01140">
    <property type="entry name" value="C2.B:_Phosphomannomutase_and_P"/>
    <property type="match status" value="1"/>
</dbReference>
<dbReference type="SFLD" id="SFLDS00003">
    <property type="entry name" value="Haloacid_Dehalogenase"/>
    <property type="match status" value="1"/>
</dbReference>
<dbReference type="NCBIfam" id="TIGR01484">
    <property type="entry name" value="HAD-SF-IIB"/>
    <property type="match status" value="1"/>
</dbReference>
<dbReference type="Proteomes" id="UP001526076">
    <property type="component" value="Unassembled WGS sequence"/>
</dbReference>
<dbReference type="AlphaFoldDB" id="A0A412PN46"/>
<dbReference type="SUPFAM" id="SSF56784">
    <property type="entry name" value="HAD-like"/>
    <property type="match status" value="1"/>
</dbReference>
<evidence type="ECO:0000313" key="2">
    <source>
        <dbReference type="EMBL" id="RGT60998.1"/>
    </source>
</evidence>
<comment type="caution">
    <text evidence="2">The sequence shown here is derived from an EMBL/GenBank/DDBJ whole genome shotgun (WGS) entry which is preliminary data.</text>
</comment>
<gene>
    <name evidence="2" type="ORF">DWX18_06000</name>
    <name evidence="1" type="ORF">OJ597_03610</name>
</gene>
<dbReference type="Pfam" id="PF08282">
    <property type="entry name" value="Hydrolase_3"/>
    <property type="match status" value="1"/>
</dbReference>
<evidence type="ECO:0000313" key="1">
    <source>
        <dbReference type="EMBL" id="MCW1041562.1"/>
    </source>
</evidence>
<dbReference type="Proteomes" id="UP000284046">
    <property type="component" value="Unassembled WGS sequence"/>
</dbReference>
<sequence length="260" mass="29651">MAHKILCVTDLDGTFVKDSVDVRPEDLQAYQRLMQYSDFAIATGRSVKEINYLVQRNHLQLKYAIGFNGAMIVEQGNLLFSQPLEQENVIDLLAYIQQEKLIFDALDGEERIGNFDHEDKRRLWNMPILCLDDPYDLVCERQIYKFNIRPEVSKTASYVQTLKEQFSHLEVYQSGGTRIEVTAKNVSKGSSLQSLKTHDQLVVTFGDSGNDISMFEKSDLSYCMAHAPKAVQEAATYVVDHFADAVKHLEKLLYQNSIKA</sequence>
<dbReference type="InterPro" id="IPR023214">
    <property type="entry name" value="HAD_sf"/>
</dbReference>
<reference evidence="2 3" key="1">
    <citation type="submission" date="2018-08" db="EMBL/GenBank/DDBJ databases">
        <title>A genome reference for cultivated species of the human gut microbiota.</title>
        <authorList>
            <person name="Zou Y."/>
            <person name="Xue W."/>
            <person name="Luo G."/>
        </authorList>
    </citation>
    <scope>NUCLEOTIDE SEQUENCE [LARGE SCALE GENOMIC DNA]</scope>
    <source>
        <strain evidence="2 3">AF18-38</strain>
    </source>
</reference>
<organism evidence="2 3">
    <name type="scientific">Streptococcus anginosus</name>
    <dbReference type="NCBI Taxonomy" id="1328"/>
    <lineage>
        <taxon>Bacteria</taxon>
        <taxon>Bacillati</taxon>
        <taxon>Bacillota</taxon>
        <taxon>Bacilli</taxon>
        <taxon>Lactobacillales</taxon>
        <taxon>Streptococcaceae</taxon>
        <taxon>Streptococcus</taxon>
        <taxon>Streptococcus anginosus group</taxon>
    </lineage>
</organism>
<dbReference type="EMBL" id="QRWZ01000006">
    <property type="protein sequence ID" value="RGT60998.1"/>
    <property type="molecule type" value="Genomic_DNA"/>
</dbReference>
<keyword evidence="4" id="KW-1185">Reference proteome</keyword>
<dbReference type="RefSeq" id="WP_003071357.1">
    <property type="nucleotide sequence ID" value="NZ_CP126961.1"/>
</dbReference>
<dbReference type="NCBIfam" id="TIGR00099">
    <property type="entry name" value="Cof-subfamily"/>
    <property type="match status" value="1"/>
</dbReference>
<proteinExistence type="predicted"/>
<accession>A0A412PN46</accession>
<dbReference type="PANTHER" id="PTHR10000">
    <property type="entry name" value="PHOSPHOSERINE PHOSPHATASE"/>
    <property type="match status" value="1"/>
</dbReference>
<dbReference type="InterPro" id="IPR000150">
    <property type="entry name" value="Cof"/>
</dbReference>
<dbReference type="InterPro" id="IPR006379">
    <property type="entry name" value="HAD-SF_hydro_IIB"/>
</dbReference>
<dbReference type="GO" id="GO:0000287">
    <property type="term" value="F:magnesium ion binding"/>
    <property type="evidence" value="ECO:0007669"/>
    <property type="project" value="TreeGrafter"/>
</dbReference>
<keyword evidence="2" id="KW-0378">Hydrolase</keyword>
<dbReference type="EMBL" id="JAPAHU010000005">
    <property type="protein sequence ID" value="MCW1041562.1"/>
    <property type="molecule type" value="Genomic_DNA"/>
</dbReference>
<dbReference type="GO" id="GO:0005829">
    <property type="term" value="C:cytosol"/>
    <property type="evidence" value="ECO:0007669"/>
    <property type="project" value="TreeGrafter"/>
</dbReference>
<dbReference type="Gene3D" id="3.40.50.1000">
    <property type="entry name" value="HAD superfamily/HAD-like"/>
    <property type="match status" value="1"/>
</dbReference>
<reference evidence="1 4" key="2">
    <citation type="submission" date="2022-10" db="EMBL/GenBank/DDBJ databases">
        <title>Comparative genomic study of S. anginosus.</title>
        <authorList>
            <person name="Prasad A."/>
            <person name="Ene A."/>
            <person name="Jablonska S."/>
            <person name="Du J."/>
            <person name="Wolfe A.J."/>
            <person name="Putonti C."/>
        </authorList>
    </citation>
    <scope>NUCLEOTIDE SEQUENCE [LARGE SCALE GENOMIC DNA]</scope>
    <source>
        <strain evidence="1 4">UMB9231</strain>
    </source>
</reference>
<dbReference type="GO" id="GO:0016791">
    <property type="term" value="F:phosphatase activity"/>
    <property type="evidence" value="ECO:0007669"/>
    <property type="project" value="TreeGrafter"/>
</dbReference>
<dbReference type="PANTHER" id="PTHR10000:SF8">
    <property type="entry name" value="HAD SUPERFAMILY HYDROLASE-LIKE, TYPE 3"/>
    <property type="match status" value="1"/>
</dbReference>
<evidence type="ECO:0000313" key="3">
    <source>
        <dbReference type="Proteomes" id="UP000284046"/>
    </source>
</evidence>
<protein>
    <submittedName>
        <fullName evidence="2">Cof-type HAD-IIB family hydrolase</fullName>
    </submittedName>
    <submittedName>
        <fullName evidence="1">HAD family hydrolase</fullName>
    </submittedName>
</protein>
<evidence type="ECO:0000313" key="4">
    <source>
        <dbReference type="Proteomes" id="UP001526076"/>
    </source>
</evidence>
<dbReference type="Gene3D" id="3.30.1240.10">
    <property type="match status" value="1"/>
</dbReference>